<dbReference type="GO" id="GO:0004300">
    <property type="term" value="F:enoyl-CoA hydratase activity"/>
    <property type="evidence" value="ECO:0007669"/>
    <property type="project" value="UniProtKB-EC"/>
</dbReference>
<dbReference type="InterPro" id="IPR029045">
    <property type="entry name" value="ClpP/crotonase-like_dom_sf"/>
</dbReference>
<dbReference type="SUPFAM" id="SSF52096">
    <property type="entry name" value="ClpP/crotonase"/>
    <property type="match status" value="1"/>
</dbReference>
<sequence>MADSGEAEILFERRGALGLVTLNRPRALNALTLAMLTAMQAQLDAWAGDAAVTRVVLRGRGGRAFCAGGDIRQIHALATAGDHAGVDAFWRAEYGLDASVKRFAKPVISLIEGLVMGGGNGISVHGSHRVSSETYSFAMPEVGIGLFPDVGMTYVLPRLPGLTGTYLALTGARIGPGDAHAVGLATHHAPAGDFDALVEALAEGAAVDAVLADHARPVPEPGVLVAERARIDACFAADTVGQILARLDADGSAFAAETAALMRTRSPTSLTLVREQMRRGATLSFPQAMLTEYRMVSALMRGPDFFEGVRAAVIDKDGAPAWNPATLDGVEPGTIAAAFAPGPAPEPRFDP</sequence>
<reference evidence="5 6" key="1">
    <citation type="submission" date="2024-06" db="EMBL/GenBank/DDBJ databases">
        <title>Genomic Encyclopedia of Type Strains, Phase IV (KMG-IV): sequencing the most valuable type-strain genomes for metagenomic binning, comparative biology and taxonomic classification.</title>
        <authorList>
            <person name="Goeker M."/>
        </authorList>
    </citation>
    <scope>NUCLEOTIDE SEQUENCE [LARGE SCALE GENOMIC DNA]</scope>
    <source>
        <strain evidence="5 6">DSM 21331</strain>
    </source>
</reference>
<dbReference type="EC" id="3.1.2.4" evidence="2"/>
<dbReference type="PANTHER" id="PTHR43176:SF3">
    <property type="entry name" value="3-HYDROXYISOBUTYRYL-COA HYDROLASE, MITOCHONDRIAL"/>
    <property type="match status" value="1"/>
</dbReference>
<protein>
    <recommendedName>
        <fullName evidence="2">3-hydroxyisobutyryl-CoA hydrolase</fullName>
        <ecNumber evidence="2">3.1.2.4</ecNumber>
    </recommendedName>
</protein>
<dbReference type="EMBL" id="JBEPMM010000005">
    <property type="protein sequence ID" value="MET3692792.1"/>
    <property type="molecule type" value="Genomic_DNA"/>
</dbReference>
<dbReference type="InterPro" id="IPR045004">
    <property type="entry name" value="ECH_dom"/>
</dbReference>
<feature type="domain" description="Enoyl-CoA hydratase/isomerase" evidence="4">
    <location>
        <begin position="18"/>
        <end position="339"/>
    </location>
</feature>
<evidence type="ECO:0000313" key="6">
    <source>
        <dbReference type="Proteomes" id="UP001549145"/>
    </source>
</evidence>
<keyword evidence="5" id="KW-0456">Lyase</keyword>
<comment type="catalytic activity">
    <reaction evidence="1">
        <text>3-hydroxy-2-methylpropanoyl-CoA + H2O = 3-hydroxy-2-methylpropanoate + CoA + H(+)</text>
        <dbReference type="Rhea" id="RHEA:20888"/>
        <dbReference type="ChEBI" id="CHEBI:11805"/>
        <dbReference type="ChEBI" id="CHEBI:15377"/>
        <dbReference type="ChEBI" id="CHEBI:15378"/>
        <dbReference type="ChEBI" id="CHEBI:57287"/>
        <dbReference type="ChEBI" id="CHEBI:57340"/>
        <dbReference type="EC" id="3.1.2.4"/>
    </reaction>
</comment>
<name>A0ABV2L4P4_9HYPH</name>
<organism evidence="5 6">
    <name type="scientific">Methylobacterium goesingense</name>
    <dbReference type="NCBI Taxonomy" id="243690"/>
    <lineage>
        <taxon>Bacteria</taxon>
        <taxon>Pseudomonadati</taxon>
        <taxon>Pseudomonadota</taxon>
        <taxon>Alphaproteobacteria</taxon>
        <taxon>Hyphomicrobiales</taxon>
        <taxon>Methylobacteriaceae</taxon>
        <taxon>Methylobacterium</taxon>
    </lineage>
</organism>
<evidence type="ECO:0000313" key="5">
    <source>
        <dbReference type="EMBL" id="MET3692792.1"/>
    </source>
</evidence>
<dbReference type="Proteomes" id="UP001549145">
    <property type="component" value="Unassembled WGS sequence"/>
</dbReference>
<dbReference type="InterPro" id="IPR032259">
    <property type="entry name" value="HIBYL-CoA-H"/>
</dbReference>
<keyword evidence="6" id="KW-1185">Reference proteome</keyword>
<dbReference type="Pfam" id="PF16113">
    <property type="entry name" value="ECH_2"/>
    <property type="match status" value="1"/>
</dbReference>
<evidence type="ECO:0000256" key="3">
    <source>
        <dbReference type="ARBA" id="ARBA00022801"/>
    </source>
</evidence>
<dbReference type="CDD" id="cd06558">
    <property type="entry name" value="crotonase-like"/>
    <property type="match status" value="1"/>
</dbReference>
<dbReference type="RefSeq" id="WP_238282440.1">
    <property type="nucleotide sequence ID" value="NZ_BPQL01000172.1"/>
</dbReference>
<dbReference type="PANTHER" id="PTHR43176">
    <property type="entry name" value="3-HYDROXYISOBUTYRYL-COA HYDROLASE-RELATED"/>
    <property type="match status" value="1"/>
</dbReference>
<dbReference type="NCBIfam" id="NF004127">
    <property type="entry name" value="PRK05617.1"/>
    <property type="match status" value="1"/>
</dbReference>
<comment type="caution">
    <text evidence="5">The sequence shown here is derived from an EMBL/GenBank/DDBJ whole genome shotgun (WGS) entry which is preliminary data.</text>
</comment>
<evidence type="ECO:0000259" key="4">
    <source>
        <dbReference type="Pfam" id="PF16113"/>
    </source>
</evidence>
<dbReference type="Gene3D" id="3.90.226.10">
    <property type="entry name" value="2-enoyl-CoA Hydratase, Chain A, domain 1"/>
    <property type="match status" value="1"/>
</dbReference>
<gene>
    <name evidence="5" type="ORF">ABID43_002332</name>
</gene>
<evidence type="ECO:0000256" key="2">
    <source>
        <dbReference type="ARBA" id="ARBA00011915"/>
    </source>
</evidence>
<accession>A0ABV2L4P4</accession>
<keyword evidence="3" id="KW-0378">Hydrolase</keyword>
<proteinExistence type="predicted"/>
<evidence type="ECO:0000256" key="1">
    <source>
        <dbReference type="ARBA" id="ARBA00001709"/>
    </source>
</evidence>